<evidence type="ECO:0000256" key="5">
    <source>
        <dbReference type="ARBA" id="ARBA00023136"/>
    </source>
</evidence>
<sequence length="122" mass="12771">MWVALGSLNLALAVALGAFGAHGLKARLTAEQLAWWHTGCDYHFIHALGLLAVGLLAAARPDLSLSRGIGFCLLTGIVIFSGSLYAMALGAPRWFGAITPIGGLAFIAGWVWLAVAAWQKGI</sequence>
<feature type="transmembrane region" description="Helical" evidence="6">
    <location>
        <begin position="71"/>
        <end position="88"/>
    </location>
</feature>
<proteinExistence type="inferred from homology"/>
<evidence type="ECO:0000256" key="4">
    <source>
        <dbReference type="ARBA" id="ARBA00022989"/>
    </source>
</evidence>
<reference evidence="7 8" key="1">
    <citation type="submission" date="2019-02" db="EMBL/GenBank/DDBJ databases">
        <title>Genomic Encyclopedia of Type Strains, Phase IV (KMG-IV): sequencing the most valuable type-strain genomes for metagenomic binning, comparative biology and taxonomic classification.</title>
        <authorList>
            <person name="Goeker M."/>
        </authorList>
    </citation>
    <scope>NUCLEOTIDE SEQUENCE [LARGE SCALE GENOMIC DNA]</scope>
    <source>
        <strain evidence="7 8">DSM 105135</strain>
    </source>
</reference>
<feature type="transmembrane region" description="Helical" evidence="6">
    <location>
        <begin position="42"/>
        <end position="59"/>
    </location>
</feature>
<dbReference type="GO" id="GO:0005886">
    <property type="term" value="C:plasma membrane"/>
    <property type="evidence" value="ECO:0007669"/>
    <property type="project" value="TreeGrafter"/>
</dbReference>
<gene>
    <name evidence="7" type="ORF">EV700_1324</name>
</gene>
<dbReference type="Pfam" id="PF04241">
    <property type="entry name" value="DUF423"/>
    <property type="match status" value="1"/>
</dbReference>
<comment type="subcellular location">
    <subcellularLocation>
        <location evidence="1">Membrane</location>
        <topology evidence="1">Multi-pass membrane protein</topology>
    </subcellularLocation>
</comment>
<dbReference type="OrthoDB" id="9802121at2"/>
<dbReference type="PANTHER" id="PTHR43461">
    <property type="entry name" value="TRANSMEMBRANE PROTEIN 256"/>
    <property type="match status" value="1"/>
</dbReference>
<comment type="similarity">
    <text evidence="2">Belongs to the UPF0382 family.</text>
</comment>
<evidence type="ECO:0000256" key="2">
    <source>
        <dbReference type="ARBA" id="ARBA00009694"/>
    </source>
</evidence>
<comment type="caution">
    <text evidence="7">The sequence shown here is derived from an EMBL/GenBank/DDBJ whole genome shotgun (WGS) entry which is preliminary data.</text>
</comment>
<feature type="transmembrane region" description="Helical" evidence="6">
    <location>
        <begin position="94"/>
        <end position="118"/>
    </location>
</feature>
<evidence type="ECO:0000313" key="8">
    <source>
        <dbReference type="Proteomes" id="UP000292423"/>
    </source>
</evidence>
<keyword evidence="5 6" id="KW-0472">Membrane</keyword>
<dbReference type="EMBL" id="SHKX01000011">
    <property type="protein sequence ID" value="RZU46938.1"/>
    <property type="molecule type" value="Genomic_DNA"/>
</dbReference>
<evidence type="ECO:0000256" key="6">
    <source>
        <dbReference type="SAM" id="Phobius"/>
    </source>
</evidence>
<dbReference type="Proteomes" id="UP000292423">
    <property type="component" value="Unassembled WGS sequence"/>
</dbReference>
<dbReference type="RefSeq" id="WP_130412002.1">
    <property type="nucleotide sequence ID" value="NZ_SHKX01000011.1"/>
</dbReference>
<dbReference type="InterPro" id="IPR006696">
    <property type="entry name" value="DUF423"/>
</dbReference>
<keyword evidence="3 6" id="KW-0812">Transmembrane</keyword>
<organism evidence="7 8">
    <name type="scientific">Fluviicoccus keumensis</name>
    <dbReference type="NCBI Taxonomy" id="1435465"/>
    <lineage>
        <taxon>Bacteria</taxon>
        <taxon>Pseudomonadati</taxon>
        <taxon>Pseudomonadota</taxon>
        <taxon>Gammaproteobacteria</taxon>
        <taxon>Moraxellales</taxon>
        <taxon>Moraxellaceae</taxon>
        <taxon>Fluviicoccus</taxon>
    </lineage>
</organism>
<evidence type="ECO:0000256" key="3">
    <source>
        <dbReference type="ARBA" id="ARBA00022692"/>
    </source>
</evidence>
<dbReference type="AlphaFoldDB" id="A0A4Q7Z8Y3"/>
<protein>
    <submittedName>
        <fullName evidence="7">Uncharacterized membrane protein YgdD (TMEM256/DUF423 family)</fullName>
    </submittedName>
</protein>
<evidence type="ECO:0000313" key="7">
    <source>
        <dbReference type="EMBL" id="RZU46938.1"/>
    </source>
</evidence>
<keyword evidence="4 6" id="KW-1133">Transmembrane helix</keyword>
<accession>A0A4Q7Z8Y3</accession>
<name>A0A4Q7Z8Y3_9GAMM</name>
<dbReference type="PANTHER" id="PTHR43461:SF1">
    <property type="entry name" value="TRANSMEMBRANE PROTEIN 256"/>
    <property type="match status" value="1"/>
</dbReference>
<evidence type="ECO:0000256" key="1">
    <source>
        <dbReference type="ARBA" id="ARBA00004141"/>
    </source>
</evidence>
<keyword evidence="8" id="KW-1185">Reference proteome</keyword>